<evidence type="ECO:0000313" key="3">
    <source>
        <dbReference type="Proteomes" id="UP001432027"/>
    </source>
</evidence>
<accession>A0AAV5TVL5</accession>
<dbReference type="Proteomes" id="UP001432027">
    <property type="component" value="Unassembled WGS sequence"/>
</dbReference>
<proteinExistence type="predicted"/>
<organism evidence="2 3">
    <name type="scientific">Pristionchus entomophagus</name>
    <dbReference type="NCBI Taxonomy" id="358040"/>
    <lineage>
        <taxon>Eukaryota</taxon>
        <taxon>Metazoa</taxon>
        <taxon>Ecdysozoa</taxon>
        <taxon>Nematoda</taxon>
        <taxon>Chromadorea</taxon>
        <taxon>Rhabditida</taxon>
        <taxon>Rhabditina</taxon>
        <taxon>Diplogasteromorpha</taxon>
        <taxon>Diplogasteroidea</taxon>
        <taxon>Neodiplogasteridae</taxon>
        <taxon>Pristionchus</taxon>
    </lineage>
</organism>
<dbReference type="PROSITE" id="PS50181">
    <property type="entry name" value="FBOX"/>
    <property type="match status" value="1"/>
</dbReference>
<sequence>MDILALPNVFLRDLMRRMKIKDRLRLRLTCRDFEKLVAETHAGYFDKGSLFSFFNSRGTHHGFNRKPEILVMHLGDTQFMRVAVGRGLVAAAKSPF</sequence>
<feature type="domain" description="F-box" evidence="1">
    <location>
        <begin position="1"/>
        <end position="48"/>
    </location>
</feature>
<evidence type="ECO:0000259" key="1">
    <source>
        <dbReference type="PROSITE" id="PS50181"/>
    </source>
</evidence>
<comment type="caution">
    <text evidence="2">The sequence shown here is derived from an EMBL/GenBank/DDBJ whole genome shotgun (WGS) entry which is preliminary data.</text>
</comment>
<gene>
    <name evidence="2" type="ORF">PENTCL1PPCAC_20470</name>
</gene>
<keyword evidence="3" id="KW-1185">Reference proteome</keyword>
<dbReference type="Pfam" id="PF00646">
    <property type="entry name" value="F-box"/>
    <property type="match status" value="1"/>
</dbReference>
<evidence type="ECO:0000313" key="2">
    <source>
        <dbReference type="EMBL" id="GMS98295.1"/>
    </source>
</evidence>
<dbReference type="EMBL" id="BTSX01000005">
    <property type="protein sequence ID" value="GMS98295.1"/>
    <property type="molecule type" value="Genomic_DNA"/>
</dbReference>
<protein>
    <recommendedName>
        <fullName evidence="1">F-box domain-containing protein</fullName>
    </recommendedName>
</protein>
<reference evidence="2" key="1">
    <citation type="submission" date="2023-10" db="EMBL/GenBank/DDBJ databases">
        <title>Genome assembly of Pristionchus species.</title>
        <authorList>
            <person name="Yoshida K."/>
            <person name="Sommer R.J."/>
        </authorList>
    </citation>
    <scope>NUCLEOTIDE SEQUENCE</scope>
    <source>
        <strain evidence="2">RS0144</strain>
    </source>
</reference>
<dbReference type="AlphaFoldDB" id="A0AAV5TVL5"/>
<name>A0AAV5TVL5_9BILA</name>
<dbReference type="InterPro" id="IPR001810">
    <property type="entry name" value="F-box_dom"/>
</dbReference>